<dbReference type="EMBL" id="BOPH01000010">
    <property type="protein sequence ID" value="GIJ65803.1"/>
    <property type="molecule type" value="Genomic_DNA"/>
</dbReference>
<dbReference type="SUPFAM" id="SSF46785">
    <property type="entry name" value="Winged helix' DNA-binding domain"/>
    <property type="match status" value="1"/>
</dbReference>
<evidence type="ECO:0000313" key="4">
    <source>
        <dbReference type="EMBL" id="GIJ65803.1"/>
    </source>
</evidence>
<protein>
    <recommendedName>
        <fullName evidence="6">Helix-turn-helix type 11 domain protein</fullName>
    </recommendedName>
</protein>
<dbReference type="PROSITE" id="PS52050">
    <property type="entry name" value="WYL"/>
    <property type="match status" value="1"/>
</dbReference>
<dbReference type="InterPro" id="IPR026881">
    <property type="entry name" value="WYL_dom"/>
</dbReference>
<name>A0A8J4E905_9ACTN</name>
<keyword evidence="5" id="KW-1185">Reference proteome</keyword>
<evidence type="ECO:0000259" key="3">
    <source>
        <dbReference type="Pfam" id="PF13280"/>
    </source>
</evidence>
<reference evidence="4" key="1">
    <citation type="submission" date="2021-01" db="EMBL/GenBank/DDBJ databases">
        <title>Whole genome shotgun sequence of Virgisporangium ochraceum NBRC 16418.</title>
        <authorList>
            <person name="Komaki H."/>
            <person name="Tamura T."/>
        </authorList>
    </citation>
    <scope>NUCLEOTIDE SEQUENCE</scope>
    <source>
        <strain evidence="4">NBRC 16418</strain>
    </source>
</reference>
<feature type="domain" description="WYL" evidence="3">
    <location>
        <begin position="129"/>
        <end position="194"/>
    </location>
</feature>
<dbReference type="Pfam" id="PF08279">
    <property type="entry name" value="HTH_11"/>
    <property type="match status" value="1"/>
</dbReference>
<dbReference type="Gene3D" id="1.10.10.10">
    <property type="entry name" value="Winged helix-like DNA-binding domain superfamily/Winged helix DNA-binding domain"/>
    <property type="match status" value="1"/>
</dbReference>
<feature type="domain" description="Helix-turn-helix type 11" evidence="2">
    <location>
        <begin position="2"/>
        <end position="52"/>
    </location>
</feature>
<evidence type="ECO:0008006" key="6">
    <source>
        <dbReference type="Google" id="ProtNLM"/>
    </source>
</evidence>
<proteinExistence type="predicted"/>
<dbReference type="InterPro" id="IPR051534">
    <property type="entry name" value="CBASS_pafABC_assoc_protein"/>
</dbReference>
<gene>
    <name evidence="4" type="ORF">Voc01_007200</name>
</gene>
<dbReference type="PANTHER" id="PTHR34580">
    <property type="match status" value="1"/>
</dbReference>
<dbReference type="RefSeq" id="WP_203925806.1">
    <property type="nucleotide sequence ID" value="NZ_BOPH01000010.1"/>
</dbReference>
<dbReference type="InterPro" id="IPR013196">
    <property type="entry name" value="HTH_11"/>
</dbReference>
<sequence>MEELRRARPGSRSARRLAEQFEVDIRTIRRDIGALQQANVPIYAEPGRRGGYVLDRAYTLPPLNITPREAIATAVALSAMAGTPFAAAARSALHKLVTVMAPHDLAATRAMAGRVCLVEQSTPAAGPVEVLREAEEALWSRSVVTIEYDDRNGRPTSRSVEPIGLVGGGEHWYLVAWCRLRSGIREFRLDRVRQFARTDEVAAPRLSTLAGLNVGDLGTAPLRLGERPESDNVGNADRRVPSRRVSMGRTAPEAHRRDFRVDGQHEPRHRPLGRPPAVAVDAVAGTA</sequence>
<comment type="caution">
    <text evidence="4">The sequence shown here is derived from an EMBL/GenBank/DDBJ whole genome shotgun (WGS) entry which is preliminary data.</text>
</comment>
<dbReference type="PANTHER" id="PTHR34580:SF1">
    <property type="entry name" value="PROTEIN PAFC"/>
    <property type="match status" value="1"/>
</dbReference>
<feature type="compositionally biased region" description="Basic and acidic residues" evidence="1">
    <location>
        <begin position="224"/>
        <end position="240"/>
    </location>
</feature>
<dbReference type="AlphaFoldDB" id="A0A8J4E905"/>
<evidence type="ECO:0000259" key="2">
    <source>
        <dbReference type="Pfam" id="PF08279"/>
    </source>
</evidence>
<dbReference type="InterPro" id="IPR036390">
    <property type="entry name" value="WH_DNA-bd_sf"/>
</dbReference>
<organism evidence="4 5">
    <name type="scientific">Virgisporangium ochraceum</name>
    <dbReference type="NCBI Taxonomy" id="65505"/>
    <lineage>
        <taxon>Bacteria</taxon>
        <taxon>Bacillati</taxon>
        <taxon>Actinomycetota</taxon>
        <taxon>Actinomycetes</taxon>
        <taxon>Micromonosporales</taxon>
        <taxon>Micromonosporaceae</taxon>
        <taxon>Virgisporangium</taxon>
    </lineage>
</organism>
<accession>A0A8J4E905</accession>
<dbReference type="InterPro" id="IPR036388">
    <property type="entry name" value="WH-like_DNA-bd_sf"/>
</dbReference>
<evidence type="ECO:0000256" key="1">
    <source>
        <dbReference type="SAM" id="MobiDB-lite"/>
    </source>
</evidence>
<feature type="region of interest" description="Disordered" evidence="1">
    <location>
        <begin position="223"/>
        <end position="256"/>
    </location>
</feature>
<dbReference type="Proteomes" id="UP000635606">
    <property type="component" value="Unassembled WGS sequence"/>
</dbReference>
<evidence type="ECO:0000313" key="5">
    <source>
        <dbReference type="Proteomes" id="UP000635606"/>
    </source>
</evidence>
<dbReference type="Pfam" id="PF13280">
    <property type="entry name" value="WYL"/>
    <property type="match status" value="1"/>
</dbReference>